<dbReference type="AlphaFoldDB" id="A0A1X9T1V9"/>
<proteinExistence type="predicted"/>
<organism evidence="2 3">
    <name type="scientific">Campylobacter vicugnae</name>
    <dbReference type="NCBI Taxonomy" id="1660076"/>
    <lineage>
        <taxon>Bacteria</taxon>
        <taxon>Pseudomonadati</taxon>
        <taxon>Campylobacterota</taxon>
        <taxon>Epsilonproteobacteria</taxon>
        <taxon>Campylobacterales</taxon>
        <taxon>Campylobacteraceae</taxon>
        <taxon>Campylobacter</taxon>
    </lineage>
</organism>
<dbReference type="PIRSF" id="PIRSF009320">
    <property type="entry name" value="Nuc_binding_HP_1000"/>
    <property type="match status" value="1"/>
</dbReference>
<sequence length="226" mass="25055">MIISIVNEKGGSGKTTLSLNLSARIAIDGDKTLLIDADPQNSTSVFCENRVANGIDPLFSTVSKTGDSLGSDLKLIKSSFDSIIIDTGGRDSKEMRKAILHSDVVIIPTTASSLDTKVINYMIEIIKGAKDFNENLLTYIVVNKATTNKFLSNELDILRSDLKDIIGENQDIFLLNHQISERVAYKRAINSGLSISEYSDEKAKNEFECFYKEFEKSIKFNIKKIS</sequence>
<dbReference type="CDD" id="cd02042">
    <property type="entry name" value="ParAB_family"/>
    <property type="match status" value="1"/>
</dbReference>
<gene>
    <name evidence="2" type="ORF">CVIC8964_1085</name>
</gene>
<reference evidence="2 3" key="1">
    <citation type="journal article" date="2017" name="Genome Biol. Evol.">
        <title>Comparative Genomic Analysis Identifies a Campylobacter Clade Deficient in Selenium Metabolism.</title>
        <authorList>
            <person name="Miller W.G."/>
            <person name="Yee E."/>
            <person name="Lopes B.S."/>
            <person name="Chapman M.H."/>
            <person name="Huynh S."/>
            <person name="Bono J.L."/>
            <person name="Parker C.T."/>
            <person name="Strachan N.J.C."/>
            <person name="Forbes K.J."/>
        </authorList>
    </citation>
    <scope>NUCLEOTIDE SEQUENCE [LARGE SCALE GENOMIC DNA]</scope>
    <source>
        <strain evidence="2 3">RM8964</strain>
    </source>
</reference>
<dbReference type="Proteomes" id="UP000194265">
    <property type="component" value="Chromosome"/>
</dbReference>
<dbReference type="Gene3D" id="3.40.50.300">
    <property type="entry name" value="P-loop containing nucleotide triphosphate hydrolases"/>
    <property type="match status" value="1"/>
</dbReference>
<dbReference type="OrthoDB" id="13869at2"/>
<protein>
    <submittedName>
        <fullName evidence="2">Partitioning protein, ParA family</fullName>
    </submittedName>
</protein>
<dbReference type="PANTHER" id="PTHR13696:SF96">
    <property type="entry name" value="COBQ_COBB_MIND_PARA NUCLEOTIDE BINDING DOMAIN-CONTAINING PROTEIN"/>
    <property type="match status" value="1"/>
</dbReference>
<evidence type="ECO:0000259" key="1">
    <source>
        <dbReference type="Pfam" id="PF01656"/>
    </source>
</evidence>
<dbReference type="SUPFAM" id="SSF52540">
    <property type="entry name" value="P-loop containing nucleoside triphosphate hydrolases"/>
    <property type="match status" value="1"/>
</dbReference>
<dbReference type="Pfam" id="PF01656">
    <property type="entry name" value="CbiA"/>
    <property type="match status" value="1"/>
</dbReference>
<dbReference type="STRING" id="1660074.CVIC8964_1085"/>
<dbReference type="InterPro" id="IPR002586">
    <property type="entry name" value="CobQ/CobB/MinD/ParA_Nub-bd_dom"/>
</dbReference>
<dbReference type="PANTHER" id="PTHR13696">
    <property type="entry name" value="P-LOOP CONTAINING NUCLEOSIDE TRIPHOSPHATE HYDROLASE"/>
    <property type="match status" value="1"/>
</dbReference>
<dbReference type="EMBL" id="CP018791">
    <property type="protein sequence ID" value="ARR02490.1"/>
    <property type="molecule type" value="Genomic_DNA"/>
</dbReference>
<name>A0A1X9T1V9_9BACT</name>
<dbReference type="RefSeq" id="WP_086333824.1">
    <property type="nucleotide sequence ID" value="NZ_CP018791.1"/>
</dbReference>
<dbReference type="InterPro" id="IPR027417">
    <property type="entry name" value="P-loop_NTPase"/>
</dbReference>
<feature type="domain" description="CobQ/CobB/MinD/ParA nucleotide binding" evidence="1">
    <location>
        <begin position="3"/>
        <end position="194"/>
    </location>
</feature>
<dbReference type="InterPro" id="IPR050678">
    <property type="entry name" value="DNA_Partitioning_ATPase"/>
</dbReference>
<accession>A0A1X9T1V9</accession>
<evidence type="ECO:0000313" key="3">
    <source>
        <dbReference type="Proteomes" id="UP000194265"/>
    </source>
</evidence>
<evidence type="ECO:0000313" key="2">
    <source>
        <dbReference type="EMBL" id="ARR02490.1"/>
    </source>
</evidence>